<feature type="compositionally biased region" description="Basic and acidic residues" evidence="1">
    <location>
        <begin position="12"/>
        <end position="22"/>
    </location>
</feature>
<feature type="non-terminal residue" evidence="2">
    <location>
        <position position="123"/>
    </location>
</feature>
<dbReference type="InterPro" id="IPR036236">
    <property type="entry name" value="Znf_C2H2_sf"/>
</dbReference>
<reference evidence="2" key="1">
    <citation type="submission" date="2014-12" db="EMBL/GenBank/DDBJ databases">
        <title>Insight into the proteome of Arion vulgaris.</title>
        <authorList>
            <person name="Aradska J."/>
            <person name="Bulat T."/>
            <person name="Smidak R."/>
            <person name="Sarate P."/>
            <person name="Gangsoo J."/>
            <person name="Sialana F."/>
            <person name="Bilban M."/>
            <person name="Lubec G."/>
        </authorList>
    </citation>
    <scope>NUCLEOTIDE SEQUENCE</scope>
    <source>
        <tissue evidence="2">Skin</tissue>
    </source>
</reference>
<accession>A0A0B6Z2G6</accession>
<organism evidence="2">
    <name type="scientific">Arion vulgaris</name>
    <dbReference type="NCBI Taxonomy" id="1028688"/>
    <lineage>
        <taxon>Eukaryota</taxon>
        <taxon>Metazoa</taxon>
        <taxon>Spiralia</taxon>
        <taxon>Lophotrochozoa</taxon>
        <taxon>Mollusca</taxon>
        <taxon>Gastropoda</taxon>
        <taxon>Heterobranchia</taxon>
        <taxon>Euthyneura</taxon>
        <taxon>Panpulmonata</taxon>
        <taxon>Eupulmonata</taxon>
        <taxon>Stylommatophora</taxon>
        <taxon>Helicina</taxon>
        <taxon>Arionoidea</taxon>
        <taxon>Arionidae</taxon>
        <taxon>Arion</taxon>
    </lineage>
</organism>
<feature type="non-terminal residue" evidence="2">
    <location>
        <position position="1"/>
    </location>
</feature>
<evidence type="ECO:0000313" key="2">
    <source>
        <dbReference type="EMBL" id="CEK62779.1"/>
    </source>
</evidence>
<evidence type="ECO:0008006" key="3">
    <source>
        <dbReference type="Google" id="ProtNLM"/>
    </source>
</evidence>
<feature type="region of interest" description="Disordered" evidence="1">
    <location>
        <begin position="1"/>
        <end position="39"/>
    </location>
</feature>
<feature type="compositionally biased region" description="Acidic residues" evidence="1">
    <location>
        <begin position="26"/>
        <end position="36"/>
    </location>
</feature>
<dbReference type="SUPFAM" id="SSF57667">
    <property type="entry name" value="beta-beta-alpha zinc fingers"/>
    <property type="match status" value="1"/>
</dbReference>
<gene>
    <name evidence="2" type="primary">ORF46121</name>
</gene>
<evidence type="ECO:0000256" key="1">
    <source>
        <dbReference type="SAM" id="MobiDB-lite"/>
    </source>
</evidence>
<dbReference type="AlphaFoldDB" id="A0A0B6Z2G6"/>
<proteinExistence type="predicted"/>
<dbReference type="Gene3D" id="3.30.160.60">
    <property type="entry name" value="Classic Zinc Finger"/>
    <property type="match status" value="1"/>
</dbReference>
<dbReference type="EMBL" id="HACG01015914">
    <property type="protein sequence ID" value="CEK62779.1"/>
    <property type="molecule type" value="Transcribed_RNA"/>
</dbReference>
<sequence>KMETNTDDETDNLERINEHMVKTETNTEDETDEDTDNKEQLTEHIIKMERNTDEETDNETDCKERLTEQMINIVNNGDCSKLPGNEFFEPRKGTHSVSSTSSEKPYKCDRCGLTFTKRYSLSK</sequence>
<protein>
    <recommendedName>
        <fullName evidence="3">C2H2-type domain-containing protein</fullName>
    </recommendedName>
</protein>
<feature type="compositionally biased region" description="Acidic residues" evidence="1">
    <location>
        <begin position="1"/>
        <end position="11"/>
    </location>
</feature>
<name>A0A0B6Z2G6_9EUPU</name>